<dbReference type="PIRSF" id="PIRSF018788">
    <property type="entry name" value="EutB"/>
    <property type="match status" value="1"/>
</dbReference>
<dbReference type="EMBL" id="LUUL01000070">
    <property type="protein sequence ID" value="OAI26489.1"/>
    <property type="molecule type" value="Genomic_DNA"/>
</dbReference>
<proteinExistence type="inferred from homology"/>
<dbReference type="Gene3D" id="1.10.220.70">
    <property type="entry name" value="lyase"/>
    <property type="match status" value="1"/>
</dbReference>
<dbReference type="RefSeq" id="WP_064026979.1">
    <property type="nucleotide sequence ID" value="NZ_LUUL01000070.1"/>
</dbReference>
<keyword evidence="1" id="KW-1283">Bacterial microcompartment</keyword>
<dbReference type="GO" id="GO:0009350">
    <property type="term" value="C:ethanolamine ammonia-lyase complex"/>
    <property type="evidence" value="ECO:0007669"/>
    <property type="project" value="UniProtKB-UniRule"/>
</dbReference>
<feature type="binding site" evidence="1">
    <location>
        <position position="399"/>
    </location>
    <ligand>
        <name>adenosylcob(III)alamin</name>
        <dbReference type="ChEBI" id="CHEBI:18408"/>
    </ligand>
</feature>
<dbReference type="Proteomes" id="UP000077734">
    <property type="component" value="Unassembled WGS sequence"/>
</dbReference>
<feature type="binding site" evidence="1">
    <location>
        <position position="191"/>
    </location>
    <ligand>
        <name>adenosylcob(III)alamin</name>
        <dbReference type="ChEBI" id="CHEBI:18408"/>
    </ligand>
</feature>
<feature type="binding site" evidence="1">
    <location>
        <position position="190"/>
    </location>
    <ligand>
        <name>substrate</name>
    </ligand>
</feature>
<comment type="subcellular location">
    <subcellularLocation>
        <location evidence="1">Bacterial microcompartment</location>
    </subcellularLocation>
</comment>
<feature type="binding site" evidence="1">
    <location>
        <position position="360"/>
    </location>
    <ligand>
        <name>substrate</name>
    </ligand>
</feature>
<keyword evidence="3" id="KW-1185">Reference proteome</keyword>
<dbReference type="InterPro" id="IPR013785">
    <property type="entry name" value="Aldolase_TIM"/>
</dbReference>
<dbReference type="GO" id="GO:0005829">
    <property type="term" value="C:cytosol"/>
    <property type="evidence" value="ECO:0007669"/>
    <property type="project" value="TreeGrafter"/>
</dbReference>
<dbReference type="GO" id="GO:0008851">
    <property type="term" value="F:ethanolamine ammonia-lyase activity"/>
    <property type="evidence" value="ECO:0007669"/>
    <property type="project" value="UniProtKB-UniRule"/>
</dbReference>
<keyword evidence="1" id="KW-0170">Cobalt</keyword>
<reference evidence="2 3" key="1">
    <citation type="submission" date="2016-03" db="EMBL/GenBank/DDBJ databases">
        <authorList>
            <person name="Heylen K."/>
            <person name="De Vos P."/>
            <person name="Vekeman B."/>
        </authorList>
    </citation>
    <scope>NUCLEOTIDE SEQUENCE [LARGE SCALE GENOMIC DNA]</scope>
    <source>
        <strain evidence="2 3">R-49807</strain>
    </source>
</reference>
<dbReference type="GO" id="GO:0046336">
    <property type="term" value="P:ethanolamine catabolic process"/>
    <property type="evidence" value="ECO:0007669"/>
    <property type="project" value="UniProtKB-UniRule"/>
</dbReference>
<dbReference type="FunFam" id="3.20.20.70:FF:000055">
    <property type="entry name" value="Ethanolamine ammonia-lyase heavy chain"/>
    <property type="match status" value="1"/>
</dbReference>
<keyword evidence="1" id="KW-0456">Lyase</keyword>
<comment type="cofactor">
    <cofactor evidence="1">
        <name>adenosylcob(III)alamin</name>
        <dbReference type="ChEBI" id="CHEBI:18408"/>
    </cofactor>
    <text evidence="1">Binds between the large and small subunits.</text>
</comment>
<comment type="catalytic activity">
    <reaction evidence="1">
        <text>ethanolamine = acetaldehyde + NH4(+)</text>
        <dbReference type="Rhea" id="RHEA:15313"/>
        <dbReference type="ChEBI" id="CHEBI:15343"/>
        <dbReference type="ChEBI" id="CHEBI:28938"/>
        <dbReference type="ChEBI" id="CHEBI:57603"/>
        <dbReference type="EC" id="4.3.1.7"/>
    </reaction>
</comment>
<feature type="binding site" evidence="1">
    <location>
        <position position="293"/>
    </location>
    <ligand>
        <name>adenosylcob(III)alamin</name>
        <dbReference type="ChEBI" id="CHEBI:18408"/>
    </ligand>
</feature>
<dbReference type="InterPro" id="IPR044939">
    <property type="entry name" value="EutB_dom_2_sf"/>
</dbReference>
<dbReference type="PANTHER" id="PTHR39329:SF1">
    <property type="entry name" value="ETHANOLAMINE AMMONIA-LYASE LARGE SUBUNIT"/>
    <property type="match status" value="1"/>
</dbReference>
<gene>
    <name evidence="1" type="primary">eutB</name>
    <name evidence="2" type="ORF">A1356_11160</name>
</gene>
<organism evidence="2 3">
    <name type="scientific">Methylomonas koyamae</name>
    <dbReference type="NCBI Taxonomy" id="702114"/>
    <lineage>
        <taxon>Bacteria</taxon>
        <taxon>Pseudomonadati</taxon>
        <taxon>Pseudomonadota</taxon>
        <taxon>Gammaproteobacteria</taxon>
        <taxon>Methylococcales</taxon>
        <taxon>Methylococcaceae</taxon>
        <taxon>Methylomonas</taxon>
    </lineage>
</organism>
<dbReference type="InterPro" id="IPR010628">
    <property type="entry name" value="EutB"/>
</dbReference>
<dbReference type="HAMAP" id="MF_00861">
    <property type="entry name" value="EutB"/>
    <property type="match status" value="1"/>
</dbReference>
<dbReference type="AlphaFoldDB" id="A0AA91DCP9"/>
<dbReference type="GO" id="GO:0031419">
    <property type="term" value="F:cobalamin binding"/>
    <property type="evidence" value="ECO:0007669"/>
    <property type="project" value="UniProtKB-UniRule"/>
</dbReference>
<dbReference type="GO" id="GO:0006520">
    <property type="term" value="P:amino acid metabolic process"/>
    <property type="evidence" value="ECO:0007669"/>
    <property type="project" value="InterPro"/>
</dbReference>
<accession>A0AA91DCP9</accession>
<feature type="binding site" evidence="1">
    <location>
        <begin position="157"/>
        <end position="159"/>
    </location>
    <ligand>
        <name>substrate</name>
    </ligand>
</feature>
<keyword evidence="1" id="KW-0846">Cobalamin</keyword>
<comment type="function">
    <text evidence="1">Catalyzes the deamination of various vicinal amino-alcohols to oxo compounds. Allows this organism to utilize ethanolamine as the sole source of nitrogen and carbon in the presence of vitamin B12.</text>
</comment>
<dbReference type="EC" id="4.3.1.7" evidence="1"/>
<dbReference type="Gene3D" id="2.30.170.30">
    <property type="entry name" value="ethanolamine ammonia-lyase heavy chain domain like"/>
    <property type="match status" value="1"/>
</dbReference>
<dbReference type="Gene3D" id="3.20.20.70">
    <property type="entry name" value="Aldolase class I"/>
    <property type="match status" value="1"/>
</dbReference>
<dbReference type="NCBIfam" id="NF011649">
    <property type="entry name" value="PRK15067.1"/>
    <property type="match status" value="1"/>
</dbReference>
<dbReference type="InterPro" id="IPR044941">
    <property type="entry name" value="EutB_N_sf"/>
</dbReference>
<evidence type="ECO:0000256" key="1">
    <source>
        <dbReference type="HAMAP-Rule" id="MF_00861"/>
    </source>
</evidence>
<dbReference type="GO" id="GO:0031471">
    <property type="term" value="C:ethanolamine degradation polyhedral organelle"/>
    <property type="evidence" value="ECO:0007669"/>
    <property type="project" value="UniProtKB-UniRule"/>
</dbReference>
<feature type="binding site" evidence="1">
    <location>
        <position position="285"/>
    </location>
    <ligand>
        <name>substrate</name>
    </ligand>
</feature>
<evidence type="ECO:0000313" key="3">
    <source>
        <dbReference type="Proteomes" id="UP000077734"/>
    </source>
</evidence>
<name>A0AA91DCP9_9GAMM</name>
<comment type="pathway">
    <text evidence="1">Amine and polyamine degradation; ethanolamine degradation.</text>
</comment>
<comment type="subunit">
    <text evidence="1">The basic unit is a heterodimer which dimerizes to form tetramers. The heterotetramers trimerize; 6 large subunits form a core ring with 6 small subunits projecting outwards.</text>
</comment>
<feature type="binding site" evidence="1">
    <location>
        <position position="243"/>
    </location>
    <ligand>
        <name>adenosylcob(III)alamin</name>
        <dbReference type="ChEBI" id="CHEBI:18408"/>
    </ligand>
</feature>
<comment type="caution">
    <text evidence="2">The sequence shown here is derived from an EMBL/GenBank/DDBJ whole genome shotgun (WGS) entry which is preliminary data.</text>
</comment>
<dbReference type="PANTHER" id="PTHR39329">
    <property type="entry name" value="ETHANOLAMINE AMMONIA-LYASE HEAVY CHAIN"/>
    <property type="match status" value="1"/>
</dbReference>
<protein>
    <recommendedName>
        <fullName evidence="1">Ethanolamine ammonia-lyase large subunit</fullName>
        <shortName evidence="1">EAL large subunit</shortName>
        <ecNumber evidence="1">4.3.1.7</ecNumber>
    </recommendedName>
</protein>
<dbReference type="Pfam" id="PF06751">
    <property type="entry name" value="EutB"/>
    <property type="match status" value="1"/>
</dbReference>
<sequence length="458" mass="49625">MHYSATVHGRSVRFQDLRTLLAKASPKRAADELAGLAAESEVERAVAQQILADVPLREFLEQPLIPPERDEVSRLILERHDPAAFAPVASLSVGEFRDWLLADTGDLSALAAGLTPEMVAAVSKIMRNQDLIAVARRCRVVSRFRNTLGLPGRLSTRLQPNHPTDDPRGIAASIIDGLLYGSGDAVIGINPATDNLHNVRTLLALLDDAIRRYDIPTQSCVLCHVTTAMELMQSGAPVDLVFQSIAGTEAANRSFGVDLALLAEAKAMAESLNRGTVGQQVMYFETGQGSALSANAHHGVDAQTCEARAYAVAREFSPLLVNTVVGFIGPEYLYDGKQIIRAGLEDHFCGKLLGLPMGCDVCYTNHAEADQNDMDNLLTLLGVAGCNFIMGIPGADDVMLAYQSTSFHDALYLRQVLGLRPAPEFEAWLIKMGIFDGENRLAEHAKTPLLRRFAALIE</sequence>
<comment type="similarity">
    <text evidence="1">Belongs to the EutB family.</text>
</comment>
<evidence type="ECO:0000313" key="2">
    <source>
        <dbReference type="EMBL" id="OAI26489.1"/>
    </source>
</evidence>